<dbReference type="RefSeq" id="WP_302075954.1">
    <property type="nucleotide sequence ID" value="NZ_JAUKWQ010000001.1"/>
</dbReference>
<comment type="caution">
    <text evidence="1">The sequence shown here is derived from an EMBL/GenBank/DDBJ whole genome shotgun (WGS) entry which is preliminary data.</text>
</comment>
<dbReference type="EMBL" id="JAUKWQ010000001">
    <property type="protein sequence ID" value="MDO1581873.1"/>
    <property type="molecule type" value="Genomic_DNA"/>
</dbReference>
<keyword evidence="2" id="KW-1185">Reference proteome</keyword>
<dbReference type="InterPro" id="IPR010261">
    <property type="entry name" value="Tir_chaperone"/>
</dbReference>
<dbReference type="SUPFAM" id="SSF69635">
    <property type="entry name" value="Type III secretory system chaperone-like"/>
    <property type="match status" value="1"/>
</dbReference>
<dbReference type="Pfam" id="PF05932">
    <property type="entry name" value="CesT"/>
    <property type="match status" value="1"/>
</dbReference>
<evidence type="ECO:0000313" key="2">
    <source>
        <dbReference type="Proteomes" id="UP001169006"/>
    </source>
</evidence>
<dbReference type="Gene3D" id="3.30.1460.10">
    <property type="match status" value="1"/>
</dbReference>
<reference evidence="1" key="2">
    <citation type="submission" date="2023-07" db="EMBL/GenBank/DDBJ databases">
        <authorList>
            <person name="Sun H."/>
        </authorList>
    </citation>
    <scope>NUCLEOTIDE SEQUENCE</scope>
    <source>
        <strain evidence="1">05753</strain>
    </source>
</reference>
<sequence length="163" mass="17499">MDTAVDFTSINAVISGFGDYIGLPGLQLDDDGQCTLSFDETVLTFRHDRARGGLLLQAEITEIAAQADPSFFRHVLDANRISVQLATGTLAMDGDSLVWLDRIAAEGLTQDSFQTHLQAALDHIESWKALLAHPADIGNGIPLPTLADDPSAEEANSSLILRP</sequence>
<reference evidence="1" key="1">
    <citation type="journal article" date="2015" name="Int. J. Syst. Evol. Microbiol.">
        <title>Rhizobium oryzicola sp. nov., potential plant-growth-promoting endophytic bacteria isolated from rice roots.</title>
        <authorList>
            <person name="Zhang X.X."/>
            <person name="Gao J.S."/>
            <person name="Cao Y.H."/>
            <person name="Sheirdil R.A."/>
            <person name="Wang X.C."/>
            <person name="Zhang L."/>
        </authorList>
    </citation>
    <scope>NUCLEOTIDE SEQUENCE</scope>
    <source>
        <strain evidence="1">05753</strain>
    </source>
</reference>
<name>A0ABT8SVF4_9HYPH</name>
<evidence type="ECO:0000313" key="1">
    <source>
        <dbReference type="EMBL" id="MDO1581873.1"/>
    </source>
</evidence>
<organism evidence="1 2">
    <name type="scientific">Rhizobium oryzicola</name>
    <dbReference type="NCBI Taxonomy" id="1232668"/>
    <lineage>
        <taxon>Bacteria</taxon>
        <taxon>Pseudomonadati</taxon>
        <taxon>Pseudomonadota</taxon>
        <taxon>Alphaproteobacteria</taxon>
        <taxon>Hyphomicrobiales</taxon>
        <taxon>Rhizobiaceae</taxon>
        <taxon>Rhizobium/Agrobacterium group</taxon>
        <taxon>Rhizobium</taxon>
    </lineage>
</organism>
<accession>A0ABT8SVF4</accession>
<gene>
    <name evidence="1" type="ORF">Q2T52_07160</name>
</gene>
<protein>
    <submittedName>
        <fullName evidence="1">CesT family type III secretion system chaperone</fullName>
    </submittedName>
</protein>
<proteinExistence type="predicted"/>
<dbReference type="Proteomes" id="UP001169006">
    <property type="component" value="Unassembled WGS sequence"/>
</dbReference>